<comment type="similarity">
    <text evidence="12">Belongs to the IFT81 family.</text>
</comment>
<dbReference type="InterPro" id="IPR043016">
    <property type="entry name" value="IFT81_N_sf"/>
</dbReference>
<keyword evidence="4" id="KW-0221">Differentiation</keyword>
<keyword evidence="8 16" id="KW-0175">Coiled coil</keyword>
<keyword evidence="3" id="KW-0597">Phosphoprotein</keyword>
<dbReference type="GO" id="GO:0030992">
    <property type="term" value="C:intraciliary transport particle B"/>
    <property type="evidence" value="ECO:0007669"/>
    <property type="project" value="InterPro"/>
</dbReference>
<evidence type="ECO:0000313" key="18">
    <source>
        <dbReference type="EMBL" id="KOF81569.1"/>
    </source>
</evidence>
<evidence type="ECO:0000256" key="8">
    <source>
        <dbReference type="ARBA" id="ARBA00023054"/>
    </source>
</evidence>
<accession>A0A0L8GXI7</accession>
<dbReference type="GO" id="GO:0060271">
    <property type="term" value="P:cilium assembly"/>
    <property type="evidence" value="ECO:0007669"/>
    <property type="project" value="InterPro"/>
</dbReference>
<name>A0A0L8GXI7_OCTBM</name>
<evidence type="ECO:0000256" key="7">
    <source>
        <dbReference type="ARBA" id="ARBA00022990"/>
    </source>
</evidence>
<dbReference type="AlphaFoldDB" id="A0A0L8GXI7"/>
<keyword evidence="6" id="KW-0744">Spermatogenesis</keyword>
<evidence type="ECO:0000256" key="13">
    <source>
        <dbReference type="ARBA" id="ARBA00055755"/>
    </source>
</evidence>
<dbReference type="FunFam" id="1.10.418.70:FF:000001">
    <property type="entry name" value="Intraflagellar transport protein 81 homolog"/>
    <property type="match status" value="1"/>
</dbReference>
<keyword evidence="11" id="KW-0966">Cell projection</keyword>
<dbReference type="GO" id="GO:0036064">
    <property type="term" value="C:ciliary basal body"/>
    <property type="evidence" value="ECO:0007669"/>
    <property type="project" value="TreeGrafter"/>
</dbReference>
<evidence type="ECO:0000256" key="2">
    <source>
        <dbReference type="ARBA" id="ARBA00022490"/>
    </source>
</evidence>
<keyword evidence="7" id="KW-0007">Acetylation</keyword>
<dbReference type="OMA" id="WILTHME"/>
<dbReference type="GO" id="GO:0042073">
    <property type="term" value="P:intraciliary transport"/>
    <property type="evidence" value="ECO:0007669"/>
    <property type="project" value="InterPro"/>
</dbReference>
<dbReference type="KEGG" id="obi:106874173"/>
<evidence type="ECO:0000259" key="17">
    <source>
        <dbReference type="Pfam" id="PF18383"/>
    </source>
</evidence>
<feature type="coiled-coil region" evidence="16">
    <location>
        <begin position="168"/>
        <end position="260"/>
    </location>
</feature>
<keyword evidence="10" id="KW-0206">Cytoskeleton</keyword>
<feature type="coiled-coil region" evidence="16">
    <location>
        <begin position="309"/>
        <end position="386"/>
    </location>
</feature>
<dbReference type="EMBL" id="KQ420031">
    <property type="protein sequence ID" value="KOF81570.1"/>
    <property type="molecule type" value="Genomic_DNA"/>
</dbReference>
<evidence type="ECO:0000256" key="15">
    <source>
        <dbReference type="ARBA" id="ARBA00079903"/>
    </source>
</evidence>
<evidence type="ECO:0000256" key="5">
    <source>
        <dbReference type="ARBA" id="ARBA00022794"/>
    </source>
</evidence>
<dbReference type="OrthoDB" id="276029at2759"/>
<evidence type="ECO:0000256" key="11">
    <source>
        <dbReference type="ARBA" id="ARBA00023273"/>
    </source>
</evidence>
<evidence type="ECO:0000256" key="9">
    <source>
        <dbReference type="ARBA" id="ARBA00023069"/>
    </source>
</evidence>
<dbReference type="GO" id="GO:0030154">
    <property type="term" value="P:cell differentiation"/>
    <property type="evidence" value="ECO:0007669"/>
    <property type="project" value="UniProtKB-KW"/>
</dbReference>
<evidence type="ECO:0000256" key="16">
    <source>
        <dbReference type="SAM" id="Coils"/>
    </source>
</evidence>
<reference evidence="18" key="1">
    <citation type="submission" date="2015-07" db="EMBL/GenBank/DDBJ databases">
        <title>MeaNS - Measles Nucleotide Surveillance Program.</title>
        <authorList>
            <person name="Tran T."/>
            <person name="Druce J."/>
        </authorList>
    </citation>
    <scope>NUCLEOTIDE SEQUENCE</scope>
    <source>
        <strain evidence="18">UCB-OBI-ISO-001</strain>
        <tissue evidence="18">Gonad</tissue>
    </source>
</reference>
<sequence length="682" mass="80716">MRDQLKFIVQGLNKEPFNKNFNLISFDSLEPLSLLQILTDVLAEIDSKHKLDIRQETPEQTALRIMNTLKILKYTPPSDKESFSDFNCGLVQAEKSVVYPILEWLLQRITDLKKRAYLAQFLVKITVPTDIMQDQTVIESYEQYEELIEQFKEWHKHSEQQRNSSFNTSEIRRDISQMEEEKEQLLKRIERLKHKVESHPNAQTMMAVARKLRRERDEEKKLAEQKQRQNEQIHQAEQKIRRLQQQLKNTQQYRNGATAKMILQQLEEEIKTNKYVVSTQQVKEIEEKKKIENIMQMAVSERVLGQPELEELENQLQDLITEVNQLIEKKGILSNGGDDKLHLFRNQATIVARKKDEKIEEVKKMREEINKLSQQYESKRQLLKETGGGEILRGEDYMMFVNKLRSKSNLHKKKKFELEEIKVEHGVLSRTEEILSHKLGLSNEQLTHLETNKGVSGYWKTQEELEKVSTLKSEFDEMKDKQLEDMSHMIHVLTGKIGEKKETLAPVIENLRSLREECKNLTQEYEEKKSAYNMQSANLETQRSQLEKEVQAYRDESNVEETRYHLFSQKIAIIKAQKQRVSEEIQAYKSLDAQDKKKTLREIYQRKIKEQENMGKKLREKKKFLQDNYTPNLKQMKVWKDFHRIMECKKQCFEQASLNQNGSKAMNPAWDTALLEEDRLVL</sequence>
<feature type="coiled-coil region" evidence="16">
    <location>
        <begin position="601"/>
        <end position="628"/>
    </location>
</feature>
<evidence type="ECO:0000256" key="1">
    <source>
        <dbReference type="ARBA" id="ARBA00004120"/>
    </source>
</evidence>
<protein>
    <recommendedName>
        <fullName evidence="14">Intraflagellar transport protein 81 homolog</fullName>
    </recommendedName>
    <alternativeName>
        <fullName evidence="15">Carnitine deficiency-associated protein expressed in ventricle 1</fullName>
    </alternativeName>
</protein>
<dbReference type="GO" id="GO:0007283">
    <property type="term" value="P:spermatogenesis"/>
    <property type="evidence" value="ECO:0007669"/>
    <property type="project" value="UniProtKB-KW"/>
</dbReference>
<feature type="domain" description="IFT81 calponin homology" evidence="17">
    <location>
        <begin position="3"/>
        <end position="125"/>
    </location>
</feature>
<keyword evidence="5" id="KW-0970">Cilium biogenesis/degradation</keyword>
<dbReference type="EMBL" id="KQ420031">
    <property type="protein sequence ID" value="KOF81569.1"/>
    <property type="molecule type" value="Genomic_DNA"/>
</dbReference>
<dbReference type="Pfam" id="PF18383">
    <property type="entry name" value="IFT81_CH"/>
    <property type="match status" value="1"/>
</dbReference>
<dbReference type="PANTHER" id="PTHR15614">
    <property type="entry name" value="INTRAFLAGELLAR TRANSPORT PROTEIN 81 HOMOLOG"/>
    <property type="match status" value="1"/>
</dbReference>
<dbReference type="InterPro" id="IPR041146">
    <property type="entry name" value="IFT81_CH"/>
</dbReference>
<feature type="coiled-coil region" evidence="16">
    <location>
        <begin position="504"/>
        <end position="563"/>
    </location>
</feature>
<comment type="subcellular location">
    <subcellularLocation>
        <location evidence="1">Cytoplasm</location>
        <location evidence="1">Cytoskeleton</location>
        <location evidence="1">Cilium basal body</location>
    </subcellularLocation>
</comment>
<proteinExistence type="inferred from homology"/>
<dbReference type="Gene3D" id="1.10.418.70">
    <property type="entry name" value="Intraflagellar transport protein 81, N-terminal domain"/>
    <property type="match status" value="1"/>
</dbReference>
<evidence type="ECO:0000256" key="6">
    <source>
        <dbReference type="ARBA" id="ARBA00022871"/>
    </source>
</evidence>
<gene>
    <name evidence="18" type="ORF">OCBIM_22026343mg</name>
</gene>
<dbReference type="GO" id="GO:0015631">
    <property type="term" value="F:tubulin binding"/>
    <property type="evidence" value="ECO:0007669"/>
    <property type="project" value="InterPro"/>
</dbReference>
<comment type="function">
    <text evidence="13">Component of the intraflagellar transport (IFT) complex B: together with IFT74, forms a tubulin-binding module that specifically mediates transport of tubulin within the cilium. Binds tubulin via its CH (calponin-homology)-like region. Required for ciliogenesis. Required for proper regulation of SHH signaling. Plays an important role during spermatogenesis by modulating the assembly and elongation of the sperm flagella.</text>
</comment>
<evidence type="ECO:0000256" key="3">
    <source>
        <dbReference type="ARBA" id="ARBA00022553"/>
    </source>
</evidence>
<keyword evidence="2" id="KW-0963">Cytoplasm</keyword>
<evidence type="ECO:0000256" key="14">
    <source>
        <dbReference type="ARBA" id="ARBA00073058"/>
    </source>
</evidence>
<keyword evidence="9" id="KW-0969">Cilium</keyword>
<organism evidence="18">
    <name type="scientific">Octopus bimaculoides</name>
    <name type="common">California two-spotted octopus</name>
    <dbReference type="NCBI Taxonomy" id="37653"/>
    <lineage>
        <taxon>Eukaryota</taxon>
        <taxon>Metazoa</taxon>
        <taxon>Spiralia</taxon>
        <taxon>Lophotrochozoa</taxon>
        <taxon>Mollusca</taxon>
        <taxon>Cephalopoda</taxon>
        <taxon>Coleoidea</taxon>
        <taxon>Octopodiformes</taxon>
        <taxon>Octopoda</taxon>
        <taxon>Incirrata</taxon>
        <taxon>Octopodidae</taxon>
        <taxon>Octopus</taxon>
    </lineage>
</organism>
<dbReference type="PANTHER" id="PTHR15614:SF2">
    <property type="entry name" value="INTRAFLAGELLAR TRANSPORT PROTEIN 81 HOMOLOG"/>
    <property type="match status" value="1"/>
</dbReference>
<dbReference type="STRING" id="37653.A0A0L8GXI7"/>
<evidence type="ECO:0000256" key="12">
    <source>
        <dbReference type="ARBA" id="ARBA00043983"/>
    </source>
</evidence>
<evidence type="ECO:0000256" key="10">
    <source>
        <dbReference type="ARBA" id="ARBA00023212"/>
    </source>
</evidence>
<evidence type="ECO:0000256" key="4">
    <source>
        <dbReference type="ARBA" id="ARBA00022782"/>
    </source>
</evidence>
<dbReference type="InterPro" id="IPR029600">
    <property type="entry name" value="IFT81"/>
</dbReference>